<dbReference type="PROSITE" id="PS00894">
    <property type="entry name" value="HTH_DEOR_1"/>
    <property type="match status" value="1"/>
</dbReference>
<sequence>MRESAVERHDRLLSLVRERGTARVSDLAAQLGVSPVTARRDVEALAARGLLDRVHGQVSWPAGQGGGERSPAGGAAAEAPGSGPVLGLLAPSAAYYFAEVIRGAREAAARAGARAGPAHLRLPAGGRPGARRGPARGGRAGAAGGAGLAGPGRPGPVRRLDRRASGAGRARSFRSPAVSRTPHPSGRWGCA</sequence>
<dbReference type="Pfam" id="PF08220">
    <property type="entry name" value="HTH_DeoR"/>
    <property type="match status" value="1"/>
</dbReference>
<dbReference type="SMART" id="SM00420">
    <property type="entry name" value="HTH_DEOR"/>
    <property type="match status" value="1"/>
</dbReference>
<keyword evidence="2" id="KW-0678">Repressor</keyword>
<evidence type="ECO:0000256" key="2">
    <source>
        <dbReference type="ARBA" id="ARBA00022491"/>
    </source>
</evidence>
<dbReference type="SUPFAM" id="SSF46785">
    <property type="entry name" value="Winged helix' DNA-binding domain"/>
    <property type="match status" value="1"/>
</dbReference>
<keyword evidence="4" id="KW-0238">DNA-binding</keyword>
<dbReference type="AlphaFoldDB" id="A0A918HVV4"/>
<evidence type="ECO:0000256" key="6">
    <source>
        <dbReference type="ARBA" id="ARBA00024937"/>
    </source>
</evidence>
<evidence type="ECO:0000313" key="10">
    <source>
        <dbReference type="Proteomes" id="UP000636661"/>
    </source>
</evidence>
<feature type="compositionally biased region" description="Low complexity" evidence="7">
    <location>
        <begin position="114"/>
        <end position="125"/>
    </location>
</feature>
<keyword evidence="5" id="KW-0804">Transcription</keyword>
<dbReference type="Gene3D" id="1.10.10.10">
    <property type="entry name" value="Winged helix-like DNA-binding domain superfamily/Winged helix DNA-binding domain"/>
    <property type="match status" value="1"/>
</dbReference>
<dbReference type="EMBL" id="BMTP01000005">
    <property type="protein sequence ID" value="GGU35254.1"/>
    <property type="molecule type" value="Genomic_DNA"/>
</dbReference>
<feature type="region of interest" description="Disordered" evidence="7">
    <location>
        <begin position="114"/>
        <end position="191"/>
    </location>
</feature>
<reference evidence="9" key="2">
    <citation type="submission" date="2020-09" db="EMBL/GenBank/DDBJ databases">
        <authorList>
            <person name="Sun Q."/>
            <person name="Ohkuma M."/>
        </authorList>
    </citation>
    <scope>NUCLEOTIDE SEQUENCE</scope>
    <source>
        <strain evidence="9">JCM 4391</strain>
    </source>
</reference>
<evidence type="ECO:0000256" key="3">
    <source>
        <dbReference type="ARBA" id="ARBA00023015"/>
    </source>
</evidence>
<evidence type="ECO:0000313" key="9">
    <source>
        <dbReference type="EMBL" id="GGU35254.1"/>
    </source>
</evidence>
<dbReference type="GO" id="GO:0003700">
    <property type="term" value="F:DNA-binding transcription factor activity"/>
    <property type="evidence" value="ECO:0007669"/>
    <property type="project" value="InterPro"/>
</dbReference>
<dbReference type="GO" id="GO:0003677">
    <property type="term" value="F:DNA binding"/>
    <property type="evidence" value="ECO:0007669"/>
    <property type="project" value="UniProtKB-KW"/>
</dbReference>
<dbReference type="RefSeq" id="WP_373297685.1">
    <property type="nucleotide sequence ID" value="NZ_BMTP01000005.1"/>
</dbReference>
<evidence type="ECO:0000256" key="4">
    <source>
        <dbReference type="ARBA" id="ARBA00023125"/>
    </source>
</evidence>
<proteinExistence type="predicted"/>
<gene>
    <name evidence="9" type="ORF">GCM10010274_23120</name>
</gene>
<feature type="domain" description="HTH deoR-type" evidence="8">
    <location>
        <begin position="5"/>
        <end position="60"/>
    </location>
</feature>
<organism evidence="9 10">
    <name type="scientific">Streptomyces lavendofoliae</name>
    <dbReference type="NCBI Taxonomy" id="67314"/>
    <lineage>
        <taxon>Bacteria</taxon>
        <taxon>Bacillati</taxon>
        <taxon>Actinomycetota</taxon>
        <taxon>Actinomycetes</taxon>
        <taxon>Kitasatosporales</taxon>
        <taxon>Streptomycetaceae</taxon>
        <taxon>Streptomyces</taxon>
    </lineage>
</organism>
<dbReference type="InterPro" id="IPR036388">
    <property type="entry name" value="WH-like_DNA-bd_sf"/>
</dbReference>
<feature type="compositionally biased region" description="Gly residues" evidence="7">
    <location>
        <begin position="135"/>
        <end position="152"/>
    </location>
</feature>
<name>A0A918HVV4_9ACTN</name>
<comment type="function">
    <text evidence="6">Repressor of the lactose catabolism operon. Galactose-6-phosphate is the inducer.</text>
</comment>
<keyword evidence="3" id="KW-0805">Transcription regulation</keyword>
<evidence type="ECO:0000259" key="8">
    <source>
        <dbReference type="PROSITE" id="PS51000"/>
    </source>
</evidence>
<dbReference type="PANTHER" id="PTHR30363:SF4">
    <property type="entry name" value="GLYCEROL-3-PHOSPHATE REGULON REPRESSOR"/>
    <property type="match status" value="1"/>
</dbReference>
<dbReference type="InterPro" id="IPR050313">
    <property type="entry name" value="Carb_Metab_HTH_regulators"/>
</dbReference>
<feature type="compositionally biased region" description="Low complexity" evidence="7">
    <location>
        <begin position="69"/>
        <end position="80"/>
    </location>
</feature>
<evidence type="ECO:0000256" key="7">
    <source>
        <dbReference type="SAM" id="MobiDB-lite"/>
    </source>
</evidence>
<dbReference type="Proteomes" id="UP000636661">
    <property type="component" value="Unassembled WGS sequence"/>
</dbReference>
<dbReference type="PROSITE" id="PS51000">
    <property type="entry name" value="HTH_DEOR_2"/>
    <property type="match status" value="1"/>
</dbReference>
<protein>
    <recommendedName>
        <fullName evidence="1">Lactose phosphotransferase system repressor</fullName>
    </recommendedName>
</protein>
<dbReference type="InterPro" id="IPR018356">
    <property type="entry name" value="Tscrpt_reg_HTH_DeoR_CS"/>
</dbReference>
<evidence type="ECO:0000256" key="1">
    <source>
        <dbReference type="ARBA" id="ARBA00021390"/>
    </source>
</evidence>
<feature type="compositionally biased region" description="Low complexity" evidence="7">
    <location>
        <begin position="165"/>
        <end position="175"/>
    </location>
</feature>
<dbReference type="PANTHER" id="PTHR30363">
    <property type="entry name" value="HTH-TYPE TRANSCRIPTIONAL REGULATOR SRLR-RELATED"/>
    <property type="match status" value="1"/>
</dbReference>
<keyword evidence="10" id="KW-1185">Reference proteome</keyword>
<feature type="region of interest" description="Disordered" evidence="7">
    <location>
        <begin position="58"/>
        <end position="80"/>
    </location>
</feature>
<dbReference type="InterPro" id="IPR036390">
    <property type="entry name" value="WH_DNA-bd_sf"/>
</dbReference>
<dbReference type="PRINTS" id="PR00037">
    <property type="entry name" value="HTHLACR"/>
</dbReference>
<dbReference type="InterPro" id="IPR001034">
    <property type="entry name" value="DeoR_HTH"/>
</dbReference>
<reference evidence="9" key="1">
    <citation type="journal article" date="2014" name="Int. J. Syst. Evol. Microbiol.">
        <title>Complete genome sequence of Corynebacterium casei LMG S-19264T (=DSM 44701T), isolated from a smear-ripened cheese.</title>
        <authorList>
            <consortium name="US DOE Joint Genome Institute (JGI-PGF)"/>
            <person name="Walter F."/>
            <person name="Albersmeier A."/>
            <person name="Kalinowski J."/>
            <person name="Ruckert C."/>
        </authorList>
    </citation>
    <scope>NUCLEOTIDE SEQUENCE</scope>
    <source>
        <strain evidence="9">JCM 4391</strain>
    </source>
</reference>
<accession>A0A918HVV4</accession>
<comment type="caution">
    <text evidence="9">The sequence shown here is derived from an EMBL/GenBank/DDBJ whole genome shotgun (WGS) entry which is preliminary data.</text>
</comment>
<evidence type="ECO:0000256" key="5">
    <source>
        <dbReference type="ARBA" id="ARBA00023163"/>
    </source>
</evidence>